<dbReference type="STRING" id="1111735.GCA_000428045_02116"/>
<gene>
    <name evidence="1" type="ORF">C0630_14490</name>
</gene>
<protein>
    <submittedName>
        <fullName evidence="1">Uncharacterized protein</fullName>
    </submittedName>
</protein>
<sequence>MAEEVVRHIDVAEQSYFAGDVKQAKRSVVSAYFGVFEERKMEAAMRMELGARHTYQVERQFGDLRKTIQKGLDGAEVSAIADSIRLAMRRDAALLDQAGIPLEVFRVNQ</sequence>
<proteinExistence type="predicted"/>
<evidence type="ECO:0000313" key="2">
    <source>
        <dbReference type="Proteomes" id="UP000235015"/>
    </source>
</evidence>
<accession>A0A2N6CU17</accession>
<dbReference type="Proteomes" id="UP000235015">
    <property type="component" value="Unassembled WGS sequence"/>
</dbReference>
<dbReference type="EMBL" id="PKUN01000023">
    <property type="protein sequence ID" value="PLX60652.1"/>
    <property type="molecule type" value="Genomic_DNA"/>
</dbReference>
<evidence type="ECO:0000313" key="1">
    <source>
        <dbReference type="EMBL" id="PLX60652.1"/>
    </source>
</evidence>
<dbReference type="AlphaFoldDB" id="A0A2N6CU17"/>
<name>A0A2N6CU17_9GAMM</name>
<reference evidence="1 2" key="1">
    <citation type="submission" date="2017-11" db="EMBL/GenBank/DDBJ databases">
        <title>Genome-resolved metagenomics identifies genetic mobility, metabolic interactions, and unexpected diversity in perchlorate-reducing communities.</title>
        <authorList>
            <person name="Barnum T.P."/>
            <person name="Figueroa I.A."/>
            <person name="Carlstrom C.I."/>
            <person name="Lucas L.N."/>
            <person name="Engelbrektson A.L."/>
            <person name="Coates J.D."/>
        </authorList>
    </citation>
    <scope>NUCLEOTIDE SEQUENCE [LARGE SCALE GENOMIC DNA]</scope>
    <source>
        <strain evidence="1">BM301</strain>
    </source>
</reference>
<organism evidence="1 2">
    <name type="scientific">Sedimenticola selenatireducens</name>
    <dbReference type="NCBI Taxonomy" id="191960"/>
    <lineage>
        <taxon>Bacteria</taxon>
        <taxon>Pseudomonadati</taxon>
        <taxon>Pseudomonadota</taxon>
        <taxon>Gammaproteobacteria</taxon>
        <taxon>Chromatiales</taxon>
        <taxon>Sedimenticolaceae</taxon>
        <taxon>Sedimenticola</taxon>
    </lineage>
</organism>
<comment type="caution">
    <text evidence="1">The sequence shown here is derived from an EMBL/GenBank/DDBJ whole genome shotgun (WGS) entry which is preliminary data.</text>
</comment>